<comment type="catalytic activity">
    <reaction evidence="2">
        <text>a quinone + NADH + 5 H(+)(in) = a quinol + NAD(+) + 4 H(+)(out)</text>
        <dbReference type="Rhea" id="RHEA:57888"/>
        <dbReference type="ChEBI" id="CHEBI:15378"/>
        <dbReference type="ChEBI" id="CHEBI:24646"/>
        <dbReference type="ChEBI" id="CHEBI:57540"/>
        <dbReference type="ChEBI" id="CHEBI:57945"/>
        <dbReference type="ChEBI" id="CHEBI:132124"/>
    </reaction>
</comment>
<dbReference type="InterPro" id="IPR001457">
    <property type="entry name" value="NADH_UbQ/plastoQ_OxRdtase_su6"/>
</dbReference>
<evidence type="ECO:0000256" key="2">
    <source>
        <dbReference type="RuleBase" id="RU004429"/>
    </source>
</evidence>
<feature type="transmembrane region" description="Helical" evidence="2">
    <location>
        <begin position="59"/>
        <end position="80"/>
    </location>
</feature>
<accession>A0A0H4TUN9</accession>
<dbReference type="PANTHER" id="PTHR33269:SF17">
    <property type="entry name" value="NADH-UBIQUINONE OXIDOREDUCTASE CHAIN 6"/>
    <property type="match status" value="1"/>
</dbReference>
<dbReference type="InterPro" id="IPR042106">
    <property type="entry name" value="Nuo/plastoQ_OxRdtase_6_NuoJ"/>
</dbReference>
<reference evidence="3" key="1">
    <citation type="journal article" date="2015" name="ISME J.">
        <title>Aquifer environment selects for microbial species cohorts in sediment and groundwater.</title>
        <authorList>
            <person name="Hug L.A."/>
            <person name="Thomas B.C."/>
            <person name="Brown C.T."/>
            <person name="Frischkorn K.R."/>
            <person name="Williams K.H."/>
            <person name="Tringe S.G."/>
            <person name="Banfield J.F."/>
        </authorList>
    </citation>
    <scope>NUCLEOTIDE SEQUENCE</scope>
</reference>
<dbReference type="GO" id="GO:0008137">
    <property type="term" value="F:NADH dehydrogenase (ubiquinone) activity"/>
    <property type="evidence" value="ECO:0007669"/>
    <property type="project" value="UniProtKB-UniRule"/>
</dbReference>
<protein>
    <recommendedName>
        <fullName evidence="2">NADH-quinone oxidoreductase subunit J</fullName>
        <ecNumber evidence="2">7.1.1.-</ecNumber>
    </recommendedName>
</protein>
<dbReference type="EMBL" id="KT007045">
    <property type="protein sequence ID" value="AKQ04584.1"/>
    <property type="molecule type" value="Genomic_DNA"/>
</dbReference>
<dbReference type="AlphaFoldDB" id="A0A0H4TUN9"/>
<dbReference type="PANTHER" id="PTHR33269">
    <property type="entry name" value="NADH-UBIQUINONE OXIDOREDUCTASE CHAIN 6"/>
    <property type="match status" value="1"/>
</dbReference>
<dbReference type="EC" id="7.1.1.-" evidence="2"/>
<comment type="similarity">
    <text evidence="1 2">Belongs to the complex I subunit 6 family.</text>
</comment>
<keyword evidence="2" id="KW-1003">Cell membrane</keyword>
<keyword evidence="3" id="KW-0560">Oxidoreductase</keyword>
<feature type="transmembrane region" description="Helical" evidence="2">
    <location>
        <begin position="6"/>
        <end position="25"/>
    </location>
</feature>
<comment type="subcellular location">
    <subcellularLocation>
        <location evidence="2">Cell membrane</location>
        <topology evidence="2">Multi-pass membrane protein</topology>
    </subcellularLocation>
</comment>
<dbReference type="GO" id="GO:0048038">
    <property type="term" value="F:quinone binding"/>
    <property type="evidence" value="ECO:0007669"/>
    <property type="project" value="UniProtKB-UniRule"/>
</dbReference>
<evidence type="ECO:0000256" key="1">
    <source>
        <dbReference type="ARBA" id="ARBA00005698"/>
    </source>
</evidence>
<dbReference type="GO" id="GO:0005886">
    <property type="term" value="C:plasma membrane"/>
    <property type="evidence" value="ECO:0007669"/>
    <property type="project" value="UniProtKB-SubCell"/>
</dbReference>
<evidence type="ECO:0000313" key="3">
    <source>
        <dbReference type="EMBL" id="AKQ04584.1"/>
    </source>
</evidence>
<feature type="transmembrane region" description="Helical" evidence="2">
    <location>
        <begin position="32"/>
        <end position="53"/>
    </location>
</feature>
<feature type="transmembrane region" description="Helical" evidence="2">
    <location>
        <begin position="143"/>
        <end position="166"/>
    </location>
</feature>
<proteinExistence type="inferred from homology"/>
<comment type="function">
    <text evidence="2">NDH-1 shuttles electrons from NADH, via FMN and iron-sulfur (Fe-S) centers, to quinones in the respiratory chain. Couples the redox reaction to proton translocation (for every two electrons transferred, four hydrogen ions are translocated across the cytoplasmic membrane), and thus conserves the redox energy in a proton gradient.</text>
</comment>
<name>A0A0H4TUN9_9CHLR</name>
<dbReference type="Pfam" id="PF00499">
    <property type="entry name" value="Oxidored_q3"/>
    <property type="match status" value="1"/>
</dbReference>
<dbReference type="Gene3D" id="1.20.120.1200">
    <property type="entry name" value="NADH-ubiquinone/plastoquinone oxidoreductase chain 6, subunit NuoJ"/>
    <property type="match status" value="1"/>
</dbReference>
<keyword evidence="2" id="KW-1133">Transmembrane helix</keyword>
<keyword evidence="2" id="KW-0472">Membrane</keyword>
<keyword evidence="2" id="KW-0812">Transmembrane</keyword>
<keyword evidence="2" id="KW-0520">NAD</keyword>
<organism evidence="3">
    <name type="scientific">uncultured Chloroflexi bacterium Rifle_16ft_4_minimus_640</name>
    <dbReference type="NCBI Taxonomy" id="1665080"/>
    <lineage>
        <taxon>Bacteria</taxon>
        <taxon>Bacillati</taxon>
        <taxon>Chloroflexota</taxon>
        <taxon>environmental samples</taxon>
    </lineage>
</organism>
<sequence>MSGLQVVFLIVAIVTLFSGLMVVASRKMMHSALWLILSLLGVAILFGTLQAGFFAIVQILVYIGAISILIIFTLMLTRRVMDDDHPGVIKGWWLPALMAVILFGLLAGFMATWDNFQAMLNELPANPENLAGFGAALVDPAGYVIPFEVASVLLLAALVGAIYIAAERKEKAG</sequence>
<feature type="transmembrane region" description="Helical" evidence="2">
    <location>
        <begin position="92"/>
        <end position="113"/>
    </location>
</feature>
<keyword evidence="2" id="KW-0874">Quinone</keyword>
<dbReference type="GO" id="GO:0016491">
    <property type="term" value="F:oxidoreductase activity"/>
    <property type="evidence" value="ECO:0007669"/>
    <property type="project" value="UniProtKB-KW"/>
</dbReference>